<dbReference type="PANTHER" id="PTHR46663:SF2">
    <property type="entry name" value="GGDEF DOMAIN-CONTAINING PROTEIN"/>
    <property type="match status" value="1"/>
</dbReference>
<evidence type="ECO:0000259" key="2">
    <source>
        <dbReference type="PROSITE" id="PS50885"/>
    </source>
</evidence>
<dbReference type="Proteomes" id="UP000237466">
    <property type="component" value="Unassembled WGS sequence"/>
</dbReference>
<dbReference type="Pfam" id="PF00990">
    <property type="entry name" value="GGDEF"/>
    <property type="match status" value="1"/>
</dbReference>
<feature type="domain" description="GGDEF" evidence="3">
    <location>
        <begin position="275"/>
        <end position="415"/>
    </location>
</feature>
<keyword evidence="1" id="KW-0472">Membrane</keyword>
<sequence>MPQFMNNLPRHSLANRLLRFVSICAIVYLVLLLALMIPFGFKNAQQAHTELEQKLVLSLSNSAAIALYVNNHEIAEEVIDSLLLHDEINAVRLESLEGVTFDKIKPGQFEKEMWLHANQYPLLSPVDAKPLGILYVHDNHLVIQRKTLDKVLYQILFVLLQFLMTFVVIALVVKRIIGKPLRALSIAVSRATPGQVKTVEVDDINRNNEIGLVANSINTFIENSHQALIREKELRSQIERWEIYYRGMAEQDTLTGLKNRLGCEKHFSHMKHSEAYLSLLLIDLDGFKAVNDSHGHAVGDAVLSTIANRYLHLTQEHFNQSVVGRIGGDEFVIYLPHRDGPEKMEAFLLAFAEQLIESSNTPIEVKQLQVHVGCSIGIATATAAKADMEKLLLQADSAMYLAKQDGKNTARFFRRPVSQSVGN</sequence>
<dbReference type="InterPro" id="IPR052163">
    <property type="entry name" value="DGC-Regulatory_Protein"/>
</dbReference>
<evidence type="ECO:0000256" key="1">
    <source>
        <dbReference type="SAM" id="Phobius"/>
    </source>
</evidence>
<proteinExistence type="predicted"/>
<name>A0A2S3QZ12_VIBVL</name>
<comment type="caution">
    <text evidence="4">The sequence shown here is derived from an EMBL/GenBank/DDBJ whole genome shotgun (WGS) entry which is preliminary data.</text>
</comment>
<keyword evidence="1" id="KW-1133">Transmembrane helix</keyword>
<dbReference type="PANTHER" id="PTHR46663">
    <property type="entry name" value="DIGUANYLATE CYCLASE DGCT-RELATED"/>
    <property type="match status" value="1"/>
</dbReference>
<dbReference type="InterPro" id="IPR003660">
    <property type="entry name" value="HAMP_dom"/>
</dbReference>
<dbReference type="NCBIfam" id="TIGR00254">
    <property type="entry name" value="GGDEF"/>
    <property type="match status" value="1"/>
</dbReference>
<dbReference type="InterPro" id="IPR043128">
    <property type="entry name" value="Rev_trsase/Diguanyl_cyclase"/>
</dbReference>
<protein>
    <submittedName>
        <fullName evidence="4">GGDEF domain-containing protein</fullName>
    </submittedName>
</protein>
<dbReference type="PROSITE" id="PS50887">
    <property type="entry name" value="GGDEF"/>
    <property type="match status" value="1"/>
</dbReference>
<accession>A0A2S3QZ12</accession>
<feature type="transmembrane region" description="Helical" evidence="1">
    <location>
        <begin position="151"/>
        <end position="173"/>
    </location>
</feature>
<organism evidence="4 5">
    <name type="scientific">Vibrio vulnificus</name>
    <dbReference type="NCBI Taxonomy" id="672"/>
    <lineage>
        <taxon>Bacteria</taxon>
        <taxon>Pseudomonadati</taxon>
        <taxon>Pseudomonadota</taxon>
        <taxon>Gammaproteobacteria</taxon>
        <taxon>Vibrionales</taxon>
        <taxon>Vibrionaceae</taxon>
        <taxon>Vibrio</taxon>
    </lineage>
</organism>
<dbReference type="GO" id="GO:0007165">
    <property type="term" value="P:signal transduction"/>
    <property type="evidence" value="ECO:0007669"/>
    <property type="project" value="InterPro"/>
</dbReference>
<dbReference type="InterPro" id="IPR029787">
    <property type="entry name" value="Nucleotide_cyclase"/>
</dbReference>
<keyword evidence="1" id="KW-0812">Transmembrane</keyword>
<evidence type="ECO:0000313" key="5">
    <source>
        <dbReference type="Proteomes" id="UP000237466"/>
    </source>
</evidence>
<dbReference type="GO" id="GO:0016020">
    <property type="term" value="C:membrane"/>
    <property type="evidence" value="ECO:0007669"/>
    <property type="project" value="InterPro"/>
</dbReference>
<reference evidence="4 5" key="1">
    <citation type="journal article" date="2018" name="Front. Microbiol.">
        <title>Phylogeny of Vibrio vulnificus from the Analysis of the Core-Genome: Implications for Intra-Species Taxonomy.</title>
        <authorList>
            <person name="Roig F.J."/>
            <person name="Gonzalez-Candelas F."/>
            <person name="Sanjuan E."/>
            <person name="Fouz B."/>
            <person name="Feil E.J."/>
            <person name="Llorens C."/>
            <person name="Baker-Austin C."/>
            <person name="Oliver J.D."/>
            <person name="Danin-Poleg Y."/>
            <person name="Gibas C.J."/>
            <person name="Kashi Y."/>
            <person name="Gulig P.A."/>
            <person name="Morrison S.S."/>
            <person name="Amaro C."/>
        </authorList>
    </citation>
    <scope>NUCLEOTIDE SEQUENCE [LARGE SCALE GENOMIC DNA]</scope>
    <source>
        <strain evidence="4 5">CECT4608</strain>
    </source>
</reference>
<dbReference type="PROSITE" id="PS50885">
    <property type="entry name" value="HAMP"/>
    <property type="match status" value="1"/>
</dbReference>
<dbReference type="InterPro" id="IPR000160">
    <property type="entry name" value="GGDEF_dom"/>
</dbReference>
<dbReference type="CDD" id="cd01949">
    <property type="entry name" value="GGDEF"/>
    <property type="match status" value="1"/>
</dbReference>
<evidence type="ECO:0000259" key="3">
    <source>
        <dbReference type="PROSITE" id="PS50887"/>
    </source>
</evidence>
<feature type="transmembrane region" description="Helical" evidence="1">
    <location>
        <begin position="20"/>
        <end position="41"/>
    </location>
</feature>
<evidence type="ECO:0000313" key="4">
    <source>
        <dbReference type="EMBL" id="POB44491.1"/>
    </source>
</evidence>
<gene>
    <name evidence="4" type="ORF">CRN52_17980</name>
</gene>
<feature type="domain" description="HAMP" evidence="2">
    <location>
        <begin position="175"/>
        <end position="229"/>
    </location>
</feature>
<dbReference type="AlphaFoldDB" id="A0A2S3QZ12"/>
<dbReference type="SUPFAM" id="SSF55073">
    <property type="entry name" value="Nucleotide cyclase"/>
    <property type="match status" value="1"/>
</dbReference>
<dbReference type="SMART" id="SM00267">
    <property type="entry name" value="GGDEF"/>
    <property type="match status" value="1"/>
</dbReference>
<dbReference type="RefSeq" id="WP_103200867.1">
    <property type="nucleotide sequence ID" value="NZ_JASMUA010000019.1"/>
</dbReference>
<dbReference type="Gene3D" id="6.10.340.10">
    <property type="match status" value="1"/>
</dbReference>
<dbReference type="Gene3D" id="3.30.70.270">
    <property type="match status" value="1"/>
</dbReference>
<dbReference type="EMBL" id="PDGH01000124">
    <property type="protein sequence ID" value="POB44491.1"/>
    <property type="molecule type" value="Genomic_DNA"/>
</dbReference>